<sequence length="181" mass="18803">MSNWTVGAVFTLLSELYPSEAVLVLCAVLPWMYATAALIRLVEKGDGGGTVSCSSREVSILSGIAIDLRAEVSTLRAEVSALREVAQLHASPPTTSCAQGCSKPTSLRVGSDAVTPSPSTPSQPPRCACAISEQPLDHTLEAPTVVLSAAETEAQVSVGGARYWRSAVVAPQPPPAYAQRG</sequence>
<keyword evidence="1" id="KW-0472">Membrane</keyword>
<gene>
    <name evidence="2" type="ORF">HERI1096_LOCUS39471</name>
</gene>
<dbReference type="AlphaFoldDB" id="A0A7S3FJZ3"/>
<reference evidence="2" key="1">
    <citation type="submission" date="2021-01" db="EMBL/GenBank/DDBJ databases">
        <authorList>
            <person name="Corre E."/>
            <person name="Pelletier E."/>
            <person name="Niang G."/>
            <person name="Scheremetjew M."/>
            <person name="Finn R."/>
            <person name="Kale V."/>
            <person name="Holt S."/>
            <person name="Cochrane G."/>
            <person name="Meng A."/>
            <person name="Brown T."/>
            <person name="Cohen L."/>
        </authorList>
    </citation>
    <scope>NUCLEOTIDE SEQUENCE</scope>
    <source>
        <strain evidence="2">CCMP281</strain>
    </source>
</reference>
<proteinExistence type="predicted"/>
<evidence type="ECO:0000256" key="1">
    <source>
        <dbReference type="SAM" id="Phobius"/>
    </source>
</evidence>
<name>A0A7S3FJZ3_9EUKA</name>
<keyword evidence="1" id="KW-0812">Transmembrane</keyword>
<accession>A0A7S3FJZ3</accession>
<evidence type="ECO:0000313" key="2">
    <source>
        <dbReference type="EMBL" id="CAE0152418.1"/>
    </source>
</evidence>
<keyword evidence="1" id="KW-1133">Transmembrane helix</keyword>
<feature type="transmembrane region" description="Helical" evidence="1">
    <location>
        <begin position="21"/>
        <end position="42"/>
    </location>
</feature>
<protein>
    <submittedName>
        <fullName evidence="2">Uncharacterized protein</fullName>
    </submittedName>
</protein>
<organism evidence="2">
    <name type="scientific">Haptolina ericina</name>
    <dbReference type="NCBI Taxonomy" id="156174"/>
    <lineage>
        <taxon>Eukaryota</taxon>
        <taxon>Haptista</taxon>
        <taxon>Haptophyta</taxon>
        <taxon>Prymnesiophyceae</taxon>
        <taxon>Prymnesiales</taxon>
        <taxon>Prymnesiaceae</taxon>
        <taxon>Haptolina</taxon>
    </lineage>
</organism>
<dbReference type="EMBL" id="HBHX01071355">
    <property type="protein sequence ID" value="CAE0152418.1"/>
    <property type="molecule type" value="Transcribed_RNA"/>
</dbReference>